<evidence type="ECO:0000259" key="3">
    <source>
        <dbReference type="Pfam" id="PF00823"/>
    </source>
</evidence>
<evidence type="ECO:0000256" key="2">
    <source>
        <dbReference type="SAM" id="MobiDB-lite"/>
    </source>
</evidence>
<dbReference type="InterPro" id="IPR038332">
    <property type="entry name" value="PPE_sf"/>
</dbReference>
<comment type="similarity">
    <text evidence="1">Belongs to the mycobacterial PPE family.</text>
</comment>
<dbReference type="SUPFAM" id="SSF140459">
    <property type="entry name" value="PE/PPE dimer-like"/>
    <property type="match status" value="1"/>
</dbReference>
<evidence type="ECO:0000256" key="1">
    <source>
        <dbReference type="ARBA" id="ARBA00010652"/>
    </source>
</evidence>
<comment type="caution">
    <text evidence="4">The sequence shown here is derived from an EMBL/GenBank/DDBJ whole genome shotgun (WGS) entry which is preliminary data.</text>
</comment>
<feature type="compositionally biased region" description="Basic and acidic residues" evidence="2">
    <location>
        <begin position="254"/>
        <end position="272"/>
    </location>
</feature>
<protein>
    <submittedName>
        <fullName evidence="4">PPE domain-containing protein</fullName>
    </submittedName>
</protein>
<dbReference type="EMBL" id="JAQGLA010000011">
    <property type="protein sequence ID" value="MDA3625751.1"/>
    <property type="molecule type" value="Genomic_DNA"/>
</dbReference>
<name>A0ABT4UVJ5_9PSEU</name>
<reference evidence="4 5" key="1">
    <citation type="submission" date="2022-11" db="EMBL/GenBank/DDBJ databases">
        <title>Draft genome sequence of Saccharopolyspora sp. WRP15-2 isolated from rhizosphere soils of wild rice in Thailand.</title>
        <authorList>
            <person name="Duangmal K."/>
            <person name="Kammanee S."/>
            <person name="Muangham S."/>
        </authorList>
    </citation>
    <scope>NUCLEOTIDE SEQUENCE [LARGE SCALE GENOMIC DNA]</scope>
    <source>
        <strain evidence="4 5">WRP15-2</strain>
    </source>
</reference>
<feature type="region of interest" description="Disordered" evidence="2">
    <location>
        <begin position="163"/>
        <end position="295"/>
    </location>
</feature>
<feature type="compositionally biased region" description="Low complexity" evidence="2">
    <location>
        <begin position="221"/>
        <end position="246"/>
    </location>
</feature>
<dbReference type="RefSeq" id="WP_270948328.1">
    <property type="nucleotide sequence ID" value="NZ_JAQGLA010000011.1"/>
</dbReference>
<feature type="compositionally biased region" description="Polar residues" evidence="2">
    <location>
        <begin position="208"/>
        <end position="220"/>
    </location>
</feature>
<dbReference type="Proteomes" id="UP001210380">
    <property type="component" value="Unassembled WGS sequence"/>
</dbReference>
<proteinExistence type="inferred from homology"/>
<evidence type="ECO:0000313" key="5">
    <source>
        <dbReference type="Proteomes" id="UP001210380"/>
    </source>
</evidence>
<feature type="domain" description="PPE" evidence="3">
    <location>
        <begin position="16"/>
        <end position="166"/>
    </location>
</feature>
<gene>
    <name evidence="4" type="ORF">OU415_09905</name>
</gene>
<evidence type="ECO:0000313" key="4">
    <source>
        <dbReference type="EMBL" id="MDA3625751.1"/>
    </source>
</evidence>
<dbReference type="InterPro" id="IPR000030">
    <property type="entry name" value="PPE_dom"/>
</dbReference>
<dbReference type="Pfam" id="PF00823">
    <property type="entry name" value="PPE"/>
    <property type="match status" value="1"/>
</dbReference>
<sequence>MSDHRWQGYRHPELYAQINEGPGADGSTSSVRRWSELTRALGDIDAGLASVLTSAMAGWSGAAADSAHDGLRPLGNWAALAQEATSVMRERAEEQAEFIAKARRDMPPPVQVSAEEPSGAETLLTHLFGGQTDYEVQEAKQHAAEQRAFDVMRTYEASTQTNTTSLASFTPPPQVVVDVPPSGGSHVSAGQQNVTISWGPANVPAPRGSTSATQRTGQPITTRSGTTSTRGGEGRSAGAGRPTGNERSGGGGRGKREQRDETVDQKVTEKVGNRGGFFDLAESPSRPVIGGEPGQ</sequence>
<dbReference type="Gene3D" id="1.20.1260.20">
    <property type="entry name" value="PPE superfamily"/>
    <property type="match status" value="1"/>
</dbReference>
<keyword evidence="5" id="KW-1185">Reference proteome</keyword>
<accession>A0ABT4UVJ5</accession>
<organism evidence="4 5">
    <name type="scientific">Saccharopolyspora oryzae</name>
    <dbReference type="NCBI Taxonomy" id="2997343"/>
    <lineage>
        <taxon>Bacteria</taxon>
        <taxon>Bacillati</taxon>
        <taxon>Actinomycetota</taxon>
        <taxon>Actinomycetes</taxon>
        <taxon>Pseudonocardiales</taxon>
        <taxon>Pseudonocardiaceae</taxon>
        <taxon>Saccharopolyspora</taxon>
    </lineage>
</organism>